<feature type="region of interest" description="Disordered" evidence="1">
    <location>
        <begin position="1"/>
        <end position="48"/>
    </location>
</feature>
<feature type="transmembrane region" description="Helical" evidence="2">
    <location>
        <begin position="244"/>
        <end position="266"/>
    </location>
</feature>
<evidence type="ECO:0000256" key="1">
    <source>
        <dbReference type="SAM" id="MobiDB-lite"/>
    </source>
</evidence>
<sequence>MSTAYPGGPDPRDNNHPENFGEGTYGQGTYGTPDAANQTPNYGYNGYGSDQPGGNSGYSGYDAFDVNAAAAGHGATQFHGTTLVDGTYGDGVQPHPVNNPDANGWHHVKGTGKMNPLEAWGFGFKQTFANWQTWIVIGLIAALVPALVSLVLPLLGSFLQIVLLFLYPFAYSFALLQTLSRRWKFDGMKAPAYGPTLGMMVLLGAVAFVILLVLVLISALFFAGSIAKVVDTLDPVQIENDPEALLPILGPVLGMLGLTFLAMLLIAPLFMFQTWYAADNATTFGNAFSEGFKAGTRNYGRILVFSLISGALLVGAGLVTALVAVATSMAPDLQTALIPFAFSVVTTIITPASILAMAYAYRQVSGGPVPTEPQAAL</sequence>
<evidence type="ECO:0000313" key="4">
    <source>
        <dbReference type="Proteomes" id="UP000594586"/>
    </source>
</evidence>
<protein>
    <submittedName>
        <fullName evidence="3">Uncharacterized protein</fullName>
    </submittedName>
</protein>
<feature type="transmembrane region" description="Helical" evidence="2">
    <location>
        <begin position="158"/>
        <end position="176"/>
    </location>
</feature>
<reference evidence="3 4" key="1">
    <citation type="submission" date="2020-11" db="EMBL/GenBank/DDBJ databases">
        <title>Corynebacterium sp. MC1420.</title>
        <authorList>
            <person name="Zhou J."/>
        </authorList>
    </citation>
    <scope>NUCLEOTIDE SEQUENCE [LARGE SCALE GENOMIC DNA]</scope>
    <source>
        <strain evidence="3 4">MC1420</strain>
    </source>
</reference>
<dbReference type="KEGG" id="cqn:G7Y29_10470"/>
<accession>A0A7T0KM24</accession>
<dbReference type="EMBL" id="CP064955">
    <property type="protein sequence ID" value="QPK83226.1"/>
    <property type="molecule type" value="Genomic_DNA"/>
</dbReference>
<keyword evidence="2" id="KW-0472">Membrane</keyword>
<evidence type="ECO:0000313" key="3">
    <source>
        <dbReference type="EMBL" id="QPK83226.1"/>
    </source>
</evidence>
<feature type="transmembrane region" description="Helical" evidence="2">
    <location>
        <begin position="302"/>
        <end position="325"/>
    </location>
</feature>
<keyword evidence="4" id="KW-1185">Reference proteome</keyword>
<dbReference type="Proteomes" id="UP000594586">
    <property type="component" value="Chromosome"/>
</dbReference>
<organism evidence="3 4">
    <name type="scientific">Corynebacterium qintianiae</name>
    <dbReference type="NCBI Taxonomy" id="2709392"/>
    <lineage>
        <taxon>Bacteria</taxon>
        <taxon>Bacillati</taxon>
        <taxon>Actinomycetota</taxon>
        <taxon>Actinomycetes</taxon>
        <taxon>Mycobacteriales</taxon>
        <taxon>Corynebacteriaceae</taxon>
        <taxon>Corynebacterium</taxon>
    </lineage>
</organism>
<name>A0A7T0KM24_9CORY</name>
<keyword evidence="2" id="KW-1133">Transmembrane helix</keyword>
<feature type="transmembrane region" description="Helical" evidence="2">
    <location>
        <begin position="337"/>
        <end position="361"/>
    </location>
</feature>
<evidence type="ECO:0000256" key="2">
    <source>
        <dbReference type="SAM" id="Phobius"/>
    </source>
</evidence>
<gene>
    <name evidence="3" type="ORF">G7Y29_10470</name>
</gene>
<dbReference type="RefSeq" id="WP_165003205.1">
    <property type="nucleotide sequence ID" value="NZ_CP064955.1"/>
</dbReference>
<feature type="transmembrane region" description="Helical" evidence="2">
    <location>
        <begin position="134"/>
        <end position="152"/>
    </location>
</feature>
<dbReference type="AlphaFoldDB" id="A0A7T0KM24"/>
<feature type="transmembrane region" description="Helical" evidence="2">
    <location>
        <begin position="197"/>
        <end position="224"/>
    </location>
</feature>
<proteinExistence type="predicted"/>
<keyword evidence="2" id="KW-0812">Transmembrane</keyword>